<feature type="region of interest" description="Disordered" evidence="1">
    <location>
        <begin position="107"/>
        <end position="160"/>
    </location>
</feature>
<comment type="caution">
    <text evidence="2">The sequence shown here is derived from an EMBL/GenBank/DDBJ whole genome shotgun (WGS) entry which is preliminary data.</text>
</comment>
<keyword evidence="3" id="KW-1185">Reference proteome</keyword>
<feature type="region of interest" description="Disordered" evidence="1">
    <location>
        <begin position="1"/>
        <end position="28"/>
    </location>
</feature>
<feature type="region of interest" description="Disordered" evidence="1">
    <location>
        <begin position="41"/>
        <end position="74"/>
    </location>
</feature>
<dbReference type="OrthoDB" id="3650049at2759"/>
<feature type="compositionally biased region" description="Acidic residues" evidence="1">
    <location>
        <begin position="147"/>
        <end position="160"/>
    </location>
</feature>
<accession>A0A139HTM1</accession>
<gene>
    <name evidence="2" type="ORF">AC578_1072</name>
</gene>
<evidence type="ECO:0000256" key="1">
    <source>
        <dbReference type="SAM" id="MobiDB-lite"/>
    </source>
</evidence>
<reference evidence="2 3" key="1">
    <citation type="submission" date="2015-07" db="EMBL/GenBank/DDBJ databases">
        <title>Comparative genomics of the Sigatoka disease complex on banana suggests a link between parallel evolutionary changes in Pseudocercospora fijiensis and Pseudocercospora eumusae and increased virulence on the banana host.</title>
        <authorList>
            <person name="Chang T.-C."/>
            <person name="Salvucci A."/>
            <person name="Crous P.W."/>
            <person name="Stergiopoulos I."/>
        </authorList>
    </citation>
    <scope>NUCLEOTIDE SEQUENCE [LARGE SCALE GENOMIC DNA]</scope>
    <source>
        <strain evidence="2 3">CBS 114824</strain>
    </source>
</reference>
<proteinExistence type="predicted"/>
<feature type="compositionally biased region" description="Basic and acidic residues" evidence="1">
    <location>
        <begin position="107"/>
        <end position="146"/>
    </location>
</feature>
<sequence length="160" mass="17810">MGLLSKRKKGVALTDGEKPASGLSIPPAPSATELALIAERETTTTQARKAKKAETNYRVKRQATRARTERAAAKTHLGNSIKEFRSGIGASARAIWLLHYCLRERMAGKDGTKEKKQLERTETKRKKLEEKMKKAEEKIEKKKAEIPPEDPEKEAEAEAA</sequence>
<name>A0A139HTM1_9PEZI</name>
<protein>
    <submittedName>
        <fullName evidence="2">Uncharacterized protein</fullName>
    </submittedName>
</protein>
<evidence type="ECO:0000313" key="3">
    <source>
        <dbReference type="Proteomes" id="UP000070133"/>
    </source>
</evidence>
<dbReference type="AlphaFoldDB" id="A0A139HTM1"/>
<dbReference type="Proteomes" id="UP000070133">
    <property type="component" value="Unassembled WGS sequence"/>
</dbReference>
<evidence type="ECO:0000313" key="2">
    <source>
        <dbReference type="EMBL" id="KXT05824.1"/>
    </source>
</evidence>
<feature type="compositionally biased region" description="Basic residues" evidence="1">
    <location>
        <begin position="1"/>
        <end position="10"/>
    </location>
</feature>
<organism evidence="2 3">
    <name type="scientific">Pseudocercospora eumusae</name>
    <dbReference type="NCBI Taxonomy" id="321146"/>
    <lineage>
        <taxon>Eukaryota</taxon>
        <taxon>Fungi</taxon>
        <taxon>Dikarya</taxon>
        <taxon>Ascomycota</taxon>
        <taxon>Pezizomycotina</taxon>
        <taxon>Dothideomycetes</taxon>
        <taxon>Dothideomycetidae</taxon>
        <taxon>Mycosphaerellales</taxon>
        <taxon>Mycosphaerellaceae</taxon>
        <taxon>Pseudocercospora</taxon>
    </lineage>
</organism>
<dbReference type="EMBL" id="LFZN01000010">
    <property type="protein sequence ID" value="KXT05824.1"/>
    <property type="molecule type" value="Genomic_DNA"/>
</dbReference>